<dbReference type="InterPro" id="IPR002586">
    <property type="entry name" value="CobQ/CobB/MinD/ParA_Nub-bd_dom"/>
</dbReference>
<dbReference type="GO" id="GO:0005524">
    <property type="term" value="F:ATP binding"/>
    <property type="evidence" value="ECO:0007669"/>
    <property type="project" value="UniProtKB-KW"/>
</dbReference>
<dbReference type="PANTHER" id="PTHR43384">
    <property type="entry name" value="SEPTUM SITE-DETERMINING PROTEIN MIND HOMOLOG, CHLOROPLASTIC-RELATED"/>
    <property type="match status" value="1"/>
</dbReference>
<dbReference type="Pfam" id="PF01656">
    <property type="entry name" value="CbiA"/>
    <property type="match status" value="1"/>
</dbReference>
<protein>
    <submittedName>
        <fullName evidence="4">ATP-binding protein</fullName>
    </submittedName>
</protein>
<dbReference type="InterPro" id="IPR050625">
    <property type="entry name" value="ParA/MinD_ATPase"/>
</dbReference>
<dbReference type="KEGG" id="tpp:TPASS_0853"/>
<evidence type="ECO:0000313" key="5">
    <source>
        <dbReference type="Proteomes" id="UP000001202"/>
    </source>
</evidence>
<dbReference type="GO" id="GO:0005829">
    <property type="term" value="C:cytosol"/>
    <property type="evidence" value="ECO:0007669"/>
    <property type="project" value="TreeGrafter"/>
</dbReference>
<name>A0A0H3BLG5_TREPS</name>
<evidence type="ECO:0000313" key="4">
    <source>
        <dbReference type="EMBL" id="ACD71270.1"/>
    </source>
</evidence>
<gene>
    <name evidence="4" type="primary">ylxH2</name>
    <name evidence="4" type="ordered locus">TPASS_0853</name>
</gene>
<dbReference type="GO" id="GO:0016887">
    <property type="term" value="F:ATP hydrolysis activity"/>
    <property type="evidence" value="ECO:0007669"/>
    <property type="project" value="TreeGrafter"/>
</dbReference>
<dbReference type="Gene3D" id="3.40.50.300">
    <property type="entry name" value="P-loop containing nucleotide triphosphate hydrolases"/>
    <property type="match status" value="1"/>
</dbReference>
<dbReference type="AlphaFoldDB" id="A0A0H3BLG5"/>
<keyword evidence="1" id="KW-0547">Nucleotide-binding</keyword>
<sequence length="378" mass="41238">MQIIPIASGKGGVGKSLLAANLSIALGQAGKKVVVADLDLGASNLHLALGQKGNKHGVGTFLMGASSFEEIMVPTGYPNVYLVPGDSEIPGFAALKVSQRRALTVGLLKTHADYVVLDLGAGTHLGVLEFFLLSSRGIIVTEPAVSAVLNAYLFLKNVVFKMLCAAFKKGTGGSIFLENLKSDAAAVQRMYVPKILAELERVDQRGVAVLLDRMRSFRPRLVMNMIADPKDVDKALKIRRSCEQYLNITLEYLGVIYQDTQQNVALSSGLPIVVYKPQSLIAQAVYRIADKILQSEGEEASSIEDYEGLVERSFASAEAEAEVDFQFRMDYLEDLIKSKTVCVGDLAEIIKAQQYEIATLRKQNLLLQRKINKTLRNA</sequence>
<proteinExistence type="predicted"/>
<evidence type="ECO:0000256" key="1">
    <source>
        <dbReference type="ARBA" id="ARBA00022741"/>
    </source>
</evidence>
<evidence type="ECO:0000259" key="3">
    <source>
        <dbReference type="Pfam" id="PF01656"/>
    </source>
</evidence>
<dbReference type="Proteomes" id="UP000001202">
    <property type="component" value="Chromosome"/>
</dbReference>
<keyword evidence="2 4" id="KW-0067">ATP-binding</keyword>
<reference evidence="4 5" key="1">
    <citation type="journal article" date="2008" name="BMC Microbiol.">
        <title>Complete genome sequence of Treponema pallidum ssp. pallidum strain SS14 determined with oligonucleotide arrays.</title>
        <authorList>
            <person name="Matejkova P."/>
            <person name="Strouhal M."/>
            <person name="Smajs D."/>
            <person name="Norris S.J."/>
            <person name="Palzkill T."/>
            <person name="Petrosino J.F."/>
            <person name="Sodergren E."/>
            <person name="Norton J.E."/>
            <person name="Singh J."/>
            <person name="Richmond T.A."/>
            <person name="Molla M.N."/>
            <person name="Albert T.J."/>
            <person name="Weinstock G.M."/>
        </authorList>
    </citation>
    <scope>NUCLEOTIDE SEQUENCE [LARGE SCALE GENOMIC DNA]</scope>
    <source>
        <strain evidence="4 5">SS14</strain>
    </source>
</reference>
<dbReference type="GeneID" id="93876611"/>
<accession>A0A0H3BLG5</accession>
<evidence type="ECO:0000256" key="2">
    <source>
        <dbReference type="ARBA" id="ARBA00022840"/>
    </source>
</evidence>
<dbReference type="PANTHER" id="PTHR43384:SF4">
    <property type="entry name" value="CELLULOSE BIOSYNTHESIS PROTEIN BCSQ-RELATED"/>
    <property type="match status" value="1"/>
</dbReference>
<dbReference type="PATRIC" id="fig|455434.6.peg.842"/>
<organism evidence="4 5">
    <name type="scientific">Treponema pallidum subsp. pallidum (strain SS14)</name>
    <dbReference type="NCBI Taxonomy" id="455434"/>
    <lineage>
        <taxon>Bacteria</taxon>
        <taxon>Pseudomonadati</taxon>
        <taxon>Spirochaetota</taxon>
        <taxon>Spirochaetia</taxon>
        <taxon>Spirochaetales</taxon>
        <taxon>Treponemataceae</taxon>
        <taxon>Treponema</taxon>
    </lineage>
</organism>
<dbReference type="EMBL" id="CP000805">
    <property type="protein sequence ID" value="ACD71270.1"/>
    <property type="molecule type" value="Genomic_DNA"/>
</dbReference>
<dbReference type="GO" id="GO:0051782">
    <property type="term" value="P:negative regulation of cell division"/>
    <property type="evidence" value="ECO:0007669"/>
    <property type="project" value="TreeGrafter"/>
</dbReference>
<dbReference type="RefSeq" id="WP_010882297.1">
    <property type="nucleotide sequence ID" value="NC_010741.1"/>
</dbReference>
<dbReference type="GO" id="GO:0009898">
    <property type="term" value="C:cytoplasmic side of plasma membrane"/>
    <property type="evidence" value="ECO:0007669"/>
    <property type="project" value="TreeGrafter"/>
</dbReference>
<dbReference type="SUPFAM" id="SSF52540">
    <property type="entry name" value="P-loop containing nucleoside triphosphate hydrolases"/>
    <property type="match status" value="1"/>
</dbReference>
<dbReference type="InterPro" id="IPR027417">
    <property type="entry name" value="P-loop_NTPase"/>
</dbReference>
<feature type="domain" description="CobQ/CobB/MinD/ParA nucleotide binding" evidence="3">
    <location>
        <begin position="6"/>
        <end position="260"/>
    </location>
</feature>